<feature type="region of interest" description="Disordered" evidence="1">
    <location>
        <begin position="507"/>
        <end position="658"/>
    </location>
</feature>
<feature type="region of interest" description="Disordered" evidence="1">
    <location>
        <begin position="330"/>
        <end position="367"/>
    </location>
</feature>
<dbReference type="Proteomes" id="UP001295684">
    <property type="component" value="Unassembled WGS sequence"/>
</dbReference>
<evidence type="ECO:0000313" key="4">
    <source>
        <dbReference type="Proteomes" id="UP001295684"/>
    </source>
</evidence>
<gene>
    <name evidence="3" type="ORF">ECRASSUSDP1_LOCUS16902</name>
</gene>
<proteinExistence type="predicted"/>
<feature type="compositionally biased region" description="Basic residues" evidence="1">
    <location>
        <begin position="567"/>
        <end position="576"/>
    </location>
</feature>
<keyword evidence="2" id="KW-0472">Membrane</keyword>
<protein>
    <submittedName>
        <fullName evidence="3">Uncharacterized protein</fullName>
    </submittedName>
</protein>
<feature type="transmembrane region" description="Helical" evidence="2">
    <location>
        <begin position="89"/>
        <end position="113"/>
    </location>
</feature>
<dbReference type="EMBL" id="CAMPGE010017028">
    <property type="protein sequence ID" value="CAI2375540.1"/>
    <property type="molecule type" value="Genomic_DNA"/>
</dbReference>
<evidence type="ECO:0000313" key="3">
    <source>
        <dbReference type="EMBL" id="CAI2375540.1"/>
    </source>
</evidence>
<feature type="region of interest" description="Disordered" evidence="1">
    <location>
        <begin position="225"/>
        <end position="272"/>
    </location>
</feature>
<dbReference type="AlphaFoldDB" id="A0AAD1XMS3"/>
<name>A0AAD1XMS3_EUPCR</name>
<comment type="caution">
    <text evidence="3">The sequence shown here is derived from an EMBL/GenBank/DDBJ whole genome shotgun (WGS) entry which is preliminary data.</text>
</comment>
<accession>A0AAD1XMS3</accession>
<sequence>MGLSWILADNTPFQVLNCCALLVYFCRLIMHFCYRMNDIHMQDFEADYDINFVKSKQKSYLLLRFLCTGIICSLNVAKIYVIPDIDTLHYFWLFLCVFSFSNILYEICIFYCVNAEVPDQDGMITRHPQKQESFIQIPAANQGEPDDKPLMFSLDESVDNLFKSFKEKKVLYIMVNDEPPKSPRHSMVTEKRFSATQVKVTKGGSQIIMNPENMLIYTEGNNDNDSINKRRSSAAESLKSIRERRIRESVESPRFGHGSRNSSITKKRSSLMPSNKDYDELELAYTITNMGRLKIFDKRKRYFSFNESSNHSIENSSDRSGLRGVTGGVNQKLKNDNDNYKQAGLTPSFAPGYTMRSYKDSKPKKGPIQNQLKEIASKVKEDNFTLRSSSAECKSQAKRIEMSFYRKWKNKAKNTFGIKRIRKFSDNQELVEKPLDVSSPKKYAGNLSASSYDSSCSSCKERKEKSRLEKHLKDFIIQEEDDTESKKASKRETNTELNGIMESVNETSSHAHDMISPSNYPQSEMSEFSGQITSQLNSSSVHPMLMSSKKGENTPRSQVSQETSLKSKTKLRKRTRASGIDLDKSEEKTMGENFDKIQPILNPRDPVIDFDQGSLQPSANDEKEVLRKESHTKSLSDNDDTKQEDGSMNQVDLFNEDK</sequence>
<keyword evidence="4" id="KW-1185">Reference proteome</keyword>
<feature type="compositionally biased region" description="Basic and acidic residues" evidence="1">
    <location>
        <begin position="620"/>
        <end position="645"/>
    </location>
</feature>
<evidence type="ECO:0000256" key="2">
    <source>
        <dbReference type="SAM" id="Phobius"/>
    </source>
</evidence>
<feature type="compositionally biased region" description="Polar residues" evidence="1">
    <location>
        <begin position="516"/>
        <end position="541"/>
    </location>
</feature>
<keyword evidence="2" id="KW-1133">Transmembrane helix</keyword>
<feature type="transmembrane region" description="Helical" evidence="2">
    <location>
        <begin position="12"/>
        <end position="34"/>
    </location>
</feature>
<reference evidence="3" key="1">
    <citation type="submission" date="2023-07" db="EMBL/GenBank/DDBJ databases">
        <authorList>
            <consortium name="AG Swart"/>
            <person name="Singh M."/>
            <person name="Singh A."/>
            <person name="Seah K."/>
            <person name="Emmerich C."/>
        </authorList>
    </citation>
    <scope>NUCLEOTIDE SEQUENCE</scope>
    <source>
        <strain evidence="3">DP1</strain>
    </source>
</reference>
<organism evidence="3 4">
    <name type="scientific">Euplotes crassus</name>
    <dbReference type="NCBI Taxonomy" id="5936"/>
    <lineage>
        <taxon>Eukaryota</taxon>
        <taxon>Sar</taxon>
        <taxon>Alveolata</taxon>
        <taxon>Ciliophora</taxon>
        <taxon>Intramacronucleata</taxon>
        <taxon>Spirotrichea</taxon>
        <taxon>Hypotrichia</taxon>
        <taxon>Euplotida</taxon>
        <taxon>Euplotidae</taxon>
        <taxon>Moneuplotes</taxon>
    </lineage>
</organism>
<evidence type="ECO:0000256" key="1">
    <source>
        <dbReference type="SAM" id="MobiDB-lite"/>
    </source>
</evidence>
<feature type="transmembrane region" description="Helical" evidence="2">
    <location>
        <begin position="61"/>
        <end position="83"/>
    </location>
</feature>
<keyword evidence="2" id="KW-0812">Transmembrane</keyword>
<feature type="compositionally biased region" description="Basic and acidic residues" evidence="1">
    <location>
        <begin position="239"/>
        <end position="251"/>
    </location>
</feature>
<feature type="compositionally biased region" description="Basic and acidic residues" evidence="1">
    <location>
        <begin position="581"/>
        <end position="595"/>
    </location>
</feature>